<organism evidence="2 3">
    <name type="scientific">Liparis tanakae</name>
    <name type="common">Tanaka's snailfish</name>
    <dbReference type="NCBI Taxonomy" id="230148"/>
    <lineage>
        <taxon>Eukaryota</taxon>
        <taxon>Metazoa</taxon>
        <taxon>Chordata</taxon>
        <taxon>Craniata</taxon>
        <taxon>Vertebrata</taxon>
        <taxon>Euteleostomi</taxon>
        <taxon>Actinopterygii</taxon>
        <taxon>Neopterygii</taxon>
        <taxon>Teleostei</taxon>
        <taxon>Neoteleostei</taxon>
        <taxon>Acanthomorphata</taxon>
        <taxon>Eupercaria</taxon>
        <taxon>Perciformes</taxon>
        <taxon>Cottioidei</taxon>
        <taxon>Cottales</taxon>
        <taxon>Liparidae</taxon>
        <taxon>Liparis</taxon>
    </lineage>
</organism>
<gene>
    <name evidence="2" type="ORF">EYF80_024498</name>
</gene>
<keyword evidence="3" id="KW-1185">Reference proteome</keyword>
<accession>A0A4Z2HK79</accession>
<feature type="compositionally biased region" description="Polar residues" evidence="1">
    <location>
        <begin position="115"/>
        <end position="144"/>
    </location>
</feature>
<feature type="compositionally biased region" description="Polar residues" evidence="1">
    <location>
        <begin position="18"/>
        <end position="33"/>
    </location>
</feature>
<evidence type="ECO:0000313" key="2">
    <source>
        <dbReference type="EMBL" id="TNN65343.1"/>
    </source>
</evidence>
<name>A0A4Z2HK79_9TELE</name>
<dbReference type="AlphaFoldDB" id="A0A4Z2HK79"/>
<evidence type="ECO:0000256" key="1">
    <source>
        <dbReference type="SAM" id="MobiDB-lite"/>
    </source>
</evidence>
<feature type="region of interest" description="Disordered" evidence="1">
    <location>
        <begin position="1"/>
        <end position="63"/>
    </location>
</feature>
<evidence type="ECO:0000313" key="3">
    <source>
        <dbReference type="Proteomes" id="UP000314294"/>
    </source>
</evidence>
<comment type="caution">
    <text evidence="2">The sequence shown here is derived from an EMBL/GenBank/DDBJ whole genome shotgun (WGS) entry which is preliminary data.</text>
</comment>
<feature type="compositionally biased region" description="Acidic residues" evidence="1">
    <location>
        <begin position="98"/>
        <end position="112"/>
    </location>
</feature>
<reference evidence="2 3" key="1">
    <citation type="submission" date="2019-03" db="EMBL/GenBank/DDBJ databases">
        <title>First draft genome of Liparis tanakae, snailfish: a comprehensive survey of snailfish specific genes.</title>
        <authorList>
            <person name="Kim W."/>
            <person name="Song I."/>
            <person name="Jeong J.-H."/>
            <person name="Kim D."/>
            <person name="Kim S."/>
            <person name="Ryu S."/>
            <person name="Song J.Y."/>
            <person name="Lee S.K."/>
        </authorList>
    </citation>
    <scope>NUCLEOTIDE SEQUENCE [LARGE SCALE GENOMIC DNA]</scope>
    <source>
        <tissue evidence="2">Muscle</tissue>
    </source>
</reference>
<feature type="compositionally biased region" description="Pro residues" evidence="1">
    <location>
        <begin position="160"/>
        <end position="175"/>
    </location>
</feature>
<protein>
    <submittedName>
        <fullName evidence="2">Uncharacterized protein</fullName>
    </submittedName>
</protein>
<dbReference type="Proteomes" id="UP000314294">
    <property type="component" value="Unassembled WGS sequence"/>
</dbReference>
<dbReference type="EMBL" id="SRLO01000237">
    <property type="protein sequence ID" value="TNN65343.1"/>
    <property type="molecule type" value="Genomic_DNA"/>
</dbReference>
<sequence>MVLLFQPLERSRGGVLQKGSNPTLSPKEQSQGSKYPRGSGWFRPSSNEKHCRRVLSSTGEDRDLREMTSVALFSYPPVGAEPECRINRDEERARECVTTEEEGEKDEEEEEEKQSCTNLSTVDWRSSRDQSTVVRSRSGFTCSWRSGGRSRALLPVAPEASPPPLPPPPPPPPPLGADTTLLETQEVLLERRGAQENQNQD</sequence>
<feature type="region of interest" description="Disordered" evidence="1">
    <location>
        <begin position="95"/>
        <end position="178"/>
    </location>
</feature>
<proteinExistence type="predicted"/>